<dbReference type="InterPro" id="IPR010994">
    <property type="entry name" value="RuvA_2-like"/>
</dbReference>
<dbReference type="SUPFAM" id="SSF47781">
    <property type="entry name" value="RuvA domain 2-like"/>
    <property type="match status" value="1"/>
</dbReference>
<feature type="transmembrane region" description="Helical" evidence="1">
    <location>
        <begin position="79"/>
        <end position="101"/>
    </location>
</feature>
<reference evidence="2 3" key="1">
    <citation type="submission" date="2023-02" db="EMBL/GenBank/DDBJ databases">
        <title>Genome sequencing required for Actinomycetospora new species description.</title>
        <authorList>
            <person name="Saimee Y."/>
            <person name="Duangmal K."/>
        </authorList>
    </citation>
    <scope>NUCLEOTIDE SEQUENCE [LARGE SCALE GENOMIC DNA]</scope>
    <source>
        <strain evidence="2 3">DW7H6</strain>
    </source>
</reference>
<dbReference type="RefSeq" id="WP_274201567.1">
    <property type="nucleotide sequence ID" value="NZ_JAQZAO010000007.1"/>
</dbReference>
<dbReference type="Proteomes" id="UP001300763">
    <property type="component" value="Unassembled WGS sequence"/>
</dbReference>
<dbReference type="Pfam" id="PF12836">
    <property type="entry name" value="HHH_3"/>
    <property type="match status" value="1"/>
</dbReference>
<keyword evidence="1" id="KW-0472">Membrane</keyword>
<keyword evidence="1" id="KW-0812">Transmembrane</keyword>
<evidence type="ECO:0000313" key="3">
    <source>
        <dbReference type="Proteomes" id="UP001300763"/>
    </source>
</evidence>
<organism evidence="2 3">
    <name type="scientific">Actinomycetospora lemnae</name>
    <dbReference type="NCBI Taxonomy" id="3019891"/>
    <lineage>
        <taxon>Bacteria</taxon>
        <taxon>Bacillati</taxon>
        <taxon>Actinomycetota</taxon>
        <taxon>Actinomycetes</taxon>
        <taxon>Pseudonocardiales</taxon>
        <taxon>Pseudonocardiaceae</taxon>
        <taxon>Actinomycetospora</taxon>
    </lineage>
</organism>
<dbReference type="EMBL" id="JAQZAO010000007">
    <property type="protein sequence ID" value="MDD7967033.1"/>
    <property type="molecule type" value="Genomic_DNA"/>
</dbReference>
<sequence>MTTVGTRPGTWFTRGGWWFLVHVLSAGLLLPVPLAHAAVRTRRPGHIAVLVAALVLLVATFVGAGAAGRDPEGRLVGVAGGLATAGIWTGFVAGLVALIVLRPQVFGPRAKPTSWDRPPPDPAVEAALAARTRRTEARRLAADDPLLARDLRVGRPDLPRAYDDGGLVDLNTAPGPVIARTCGIAPAHAERIVACRGAAGRFATVDDVFAWADLPYDVWDLVRDRGVVLGR</sequence>
<proteinExistence type="predicted"/>
<gene>
    <name evidence="2" type="ORF">PGB27_16985</name>
</gene>
<comment type="caution">
    <text evidence="2">The sequence shown here is derived from an EMBL/GenBank/DDBJ whole genome shotgun (WGS) entry which is preliminary data.</text>
</comment>
<feature type="transmembrane region" description="Helical" evidence="1">
    <location>
        <begin position="16"/>
        <end position="35"/>
    </location>
</feature>
<keyword evidence="3" id="KW-1185">Reference proteome</keyword>
<evidence type="ECO:0008006" key="4">
    <source>
        <dbReference type="Google" id="ProtNLM"/>
    </source>
</evidence>
<evidence type="ECO:0000256" key="1">
    <source>
        <dbReference type="SAM" id="Phobius"/>
    </source>
</evidence>
<evidence type="ECO:0000313" key="2">
    <source>
        <dbReference type="EMBL" id="MDD7967033.1"/>
    </source>
</evidence>
<keyword evidence="1" id="KW-1133">Transmembrane helix</keyword>
<name>A0ABT5SVZ5_9PSEU</name>
<accession>A0ABT5SVZ5</accession>
<protein>
    <recommendedName>
        <fullName evidence="4">Helix-hairpin-helix domain-containing protein</fullName>
    </recommendedName>
</protein>
<feature type="transmembrane region" description="Helical" evidence="1">
    <location>
        <begin position="47"/>
        <end position="67"/>
    </location>
</feature>